<dbReference type="RefSeq" id="WP_012517596.1">
    <property type="nucleotide sequence ID" value="NZ_CP014323.1"/>
</dbReference>
<dbReference type="NCBIfam" id="NF010318">
    <property type="entry name" value="PRK13755.1"/>
    <property type="match status" value="1"/>
</dbReference>
<reference evidence="2 3" key="1">
    <citation type="submission" date="2015-12" db="EMBL/GenBank/DDBJ databases">
        <authorList>
            <person name="Shamseldin A."/>
            <person name="Moawad H."/>
            <person name="Abd El-Rahim W.M."/>
            <person name="Sadowsky M.J."/>
        </authorList>
    </citation>
    <scope>NUCLEOTIDE SEQUENCE [LARGE SCALE GENOMIC DNA]</scope>
    <source>
        <strain evidence="2 3">D7</strain>
    </source>
</reference>
<feature type="transmembrane region" description="Helical" evidence="1">
    <location>
        <begin position="83"/>
        <end position="100"/>
    </location>
</feature>
<accession>A0A126PXH0</accession>
<dbReference type="InterPro" id="IPR004891">
    <property type="entry name" value="Mercury-R_MerC"/>
</dbReference>
<name>A0A126PXH0_ALTMA</name>
<feature type="transmembrane region" description="Helical" evidence="1">
    <location>
        <begin position="21"/>
        <end position="46"/>
    </location>
</feature>
<keyword evidence="1" id="KW-0812">Transmembrane</keyword>
<feature type="transmembrane region" description="Helical" evidence="1">
    <location>
        <begin position="106"/>
        <end position="125"/>
    </location>
</feature>
<evidence type="ECO:0000313" key="3">
    <source>
        <dbReference type="Proteomes" id="UP000063991"/>
    </source>
</evidence>
<dbReference type="AlphaFoldDB" id="A0A126PXH0"/>
<dbReference type="EMBL" id="CP014323">
    <property type="protein sequence ID" value="AMJ97693.1"/>
    <property type="molecule type" value="Genomic_DNA"/>
</dbReference>
<dbReference type="NCBIfam" id="NF033784">
    <property type="entry name" value="transport_merC"/>
    <property type="match status" value="1"/>
</dbReference>
<dbReference type="Pfam" id="PF03203">
    <property type="entry name" value="MerC"/>
    <property type="match status" value="1"/>
</dbReference>
<dbReference type="OrthoDB" id="4764601at2"/>
<organism evidence="2 3">
    <name type="scientific">Alteromonas macleodii</name>
    <name type="common">Pseudoalteromonas macleodii</name>
    <dbReference type="NCBI Taxonomy" id="28108"/>
    <lineage>
        <taxon>Bacteria</taxon>
        <taxon>Pseudomonadati</taxon>
        <taxon>Pseudomonadota</taxon>
        <taxon>Gammaproteobacteria</taxon>
        <taxon>Alteromonadales</taxon>
        <taxon>Alteromonadaceae</taxon>
        <taxon>Alteromonas/Salinimonas group</taxon>
        <taxon>Alteromonas</taxon>
    </lineage>
</organism>
<keyword evidence="1" id="KW-1133">Transmembrane helix</keyword>
<evidence type="ECO:0000256" key="1">
    <source>
        <dbReference type="SAM" id="Phobius"/>
    </source>
</evidence>
<sequence length="139" mass="15115">MFSPLELVTRIGDKAGSIGALVSAMGCAMCFPAIASLGAAIGMGFLSQWEGVFINTLLPLFAVLALAMNILGWFSHRQWYRSFIGSIGPILVLLSLYPWFQYGWSSYVTYTGLGLMVAVSIWDMVSPANKRCDDETCTA</sequence>
<dbReference type="Proteomes" id="UP000063991">
    <property type="component" value="Chromosome"/>
</dbReference>
<proteinExistence type="predicted"/>
<keyword evidence="1" id="KW-0472">Membrane</keyword>
<dbReference type="GO" id="GO:0015097">
    <property type="term" value="F:mercury ion transmembrane transporter activity"/>
    <property type="evidence" value="ECO:0007669"/>
    <property type="project" value="InterPro"/>
</dbReference>
<gene>
    <name evidence="2" type="ORF">AVL55_05665</name>
</gene>
<feature type="transmembrane region" description="Helical" evidence="1">
    <location>
        <begin position="52"/>
        <end position="71"/>
    </location>
</feature>
<protein>
    <submittedName>
        <fullName evidence="2">Mercury transporter MerC</fullName>
    </submittedName>
</protein>
<evidence type="ECO:0000313" key="2">
    <source>
        <dbReference type="EMBL" id="AMJ97693.1"/>
    </source>
</evidence>
<dbReference type="GO" id="GO:0016020">
    <property type="term" value="C:membrane"/>
    <property type="evidence" value="ECO:0007669"/>
    <property type="project" value="InterPro"/>
</dbReference>